<feature type="transmembrane region" description="Helical" evidence="1">
    <location>
        <begin position="6"/>
        <end position="28"/>
    </location>
</feature>
<geneLocation type="plasmid" evidence="2 3">
    <name>pCY360</name>
</geneLocation>
<keyword evidence="1" id="KW-1133">Transmembrane helix</keyword>
<evidence type="ECO:0000256" key="1">
    <source>
        <dbReference type="SAM" id="Phobius"/>
    </source>
</evidence>
<gene>
    <name evidence="2" type="ordered locus">bpr_II233</name>
</gene>
<keyword evidence="1" id="KW-0812">Transmembrane</keyword>
<dbReference type="RefSeq" id="WP_013282819.1">
    <property type="nucleotide sequence ID" value="NC_014389.1"/>
</dbReference>
<keyword evidence="3" id="KW-1185">Reference proteome</keyword>
<keyword evidence="2" id="KW-0614">Plasmid</keyword>
<protein>
    <submittedName>
        <fullName evidence="2">Uncharacterized protein</fullName>
    </submittedName>
</protein>
<proteinExistence type="predicted"/>
<dbReference type="AlphaFoldDB" id="E0S438"/>
<evidence type="ECO:0000313" key="3">
    <source>
        <dbReference type="Proteomes" id="UP000001299"/>
    </source>
</evidence>
<reference evidence="2 3" key="1">
    <citation type="journal article" date="2010" name="PLoS ONE">
        <title>The glycobiome of the rumen bacterium Butyrivibrio proteoclasticus B316(T) highlights adaptation to a polysaccharide-rich environment.</title>
        <authorList>
            <person name="Kelly W.J."/>
            <person name="Leahy S.C."/>
            <person name="Altermann E."/>
            <person name="Yeoman C.J."/>
            <person name="Dunne J.C."/>
            <person name="Kong Z."/>
            <person name="Pacheco D.M."/>
            <person name="Li D."/>
            <person name="Noel S.J."/>
            <person name="Moon C.D."/>
            <person name="Cookson A.L."/>
            <person name="Attwood G.T."/>
        </authorList>
    </citation>
    <scope>NUCLEOTIDE SEQUENCE [LARGE SCALE GENOMIC DNA]</scope>
    <source>
        <strain evidence="3">ATCC 51982 / DSM 14932 / B316</strain>
        <plasmid evidence="3">Plasmid pCY360</plasmid>
    </source>
</reference>
<accession>E0S438</accession>
<organism evidence="2 3">
    <name type="scientific">Butyrivibrio proteoclasticus (strain ATCC 51982 / DSM 14932 / B316)</name>
    <name type="common">Clostridium proteoclasticum</name>
    <dbReference type="NCBI Taxonomy" id="515622"/>
    <lineage>
        <taxon>Bacteria</taxon>
        <taxon>Bacillati</taxon>
        <taxon>Bacillota</taxon>
        <taxon>Clostridia</taxon>
        <taxon>Lachnospirales</taxon>
        <taxon>Lachnospiraceae</taxon>
        <taxon>Butyrivibrio</taxon>
    </lineage>
</organism>
<keyword evidence="1" id="KW-0472">Membrane</keyword>
<sequence>MKNKTAVIIGIAALIVSSILVVSLILWIGGRDEKPKKTIQVSRDELEPSTNKSLVVQKSEYDATPPQGAPERDNYIHIEALKDDEIYTAILECEAAELEIPEALQKLATYIKEKYEYKKMKKAFISSESPALCAWVEYDDICWRLLYDEENDMYTADGEIKDILYYSYDEWEEIYRENDFNISDVGPDIAISLINSVMEQYPYQLYNGNLGRWYWDEKTDLDPQLQTIEVVLENAVYADRWIVEVKYNEYACIYRNISQR</sequence>
<dbReference type="HOGENOM" id="CLU_1068254_0_0_9"/>
<name>E0S438_BUTPB</name>
<dbReference type="KEGG" id="bpb:bpr_II233"/>
<evidence type="ECO:0000313" key="2">
    <source>
        <dbReference type="EMBL" id="ADL36170.1"/>
    </source>
</evidence>
<dbReference type="Proteomes" id="UP000001299">
    <property type="component" value="Plasmid pCY360"/>
</dbReference>
<dbReference type="EMBL" id="CP001812">
    <property type="protein sequence ID" value="ADL36170.1"/>
    <property type="molecule type" value="Genomic_DNA"/>
</dbReference>